<feature type="domain" description="NR LBD" evidence="12">
    <location>
        <begin position="344"/>
        <end position="571"/>
    </location>
</feature>
<dbReference type="AlphaFoldDB" id="A0ABD0M9W6"/>
<evidence type="ECO:0000256" key="4">
    <source>
        <dbReference type="ARBA" id="ARBA00023015"/>
    </source>
</evidence>
<organism evidence="13 14">
    <name type="scientific">Batillaria attramentaria</name>
    <dbReference type="NCBI Taxonomy" id="370345"/>
    <lineage>
        <taxon>Eukaryota</taxon>
        <taxon>Metazoa</taxon>
        <taxon>Spiralia</taxon>
        <taxon>Lophotrochozoa</taxon>
        <taxon>Mollusca</taxon>
        <taxon>Gastropoda</taxon>
        <taxon>Caenogastropoda</taxon>
        <taxon>Sorbeoconcha</taxon>
        <taxon>Cerithioidea</taxon>
        <taxon>Batillariidae</taxon>
        <taxon>Batillaria</taxon>
    </lineage>
</organism>
<dbReference type="Gene3D" id="1.10.565.10">
    <property type="entry name" value="Retinoid X Receptor"/>
    <property type="match status" value="1"/>
</dbReference>
<dbReference type="InterPro" id="IPR001723">
    <property type="entry name" value="Nuclear_hrmn_rcpt"/>
</dbReference>
<comment type="subcellular location">
    <subcellularLocation>
        <location evidence="9">Nucleus</location>
    </subcellularLocation>
</comment>
<keyword evidence="3 9" id="KW-0862">Zinc</keyword>
<evidence type="ECO:0008006" key="15">
    <source>
        <dbReference type="Google" id="ProtNLM"/>
    </source>
</evidence>
<dbReference type="GO" id="GO:0003677">
    <property type="term" value="F:DNA binding"/>
    <property type="evidence" value="ECO:0007669"/>
    <property type="project" value="UniProtKB-KW"/>
</dbReference>
<feature type="domain" description="Nuclear receptor" evidence="11">
    <location>
        <begin position="33"/>
        <end position="108"/>
    </location>
</feature>
<proteinExistence type="inferred from homology"/>
<evidence type="ECO:0000313" key="13">
    <source>
        <dbReference type="EMBL" id="KAK7508619.1"/>
    </source>
</evidence>
<dbReference type="InterPro" id="IPR035500">
    <property type="entry name" value="NHR-like_dom_sf"/>
</dbReference>
<dbReference type="PANTHER" id="PTHR24082:SF283">
    <property type="entry name" value="NUCLEAR HORMONE RECEPTOR HR96"/>
    <property type="match status" value="1"/>
</dbReference>
<keyword evidence="8 9" id="KW-0539">Nucleus</keyword>
<evidence type="ECO:0000256" key="7">
    <source>
        <dbReference type="ARBA" id="ARBA00023170"/>
    </source>
</evidence>
<feature type="compositionally biased region" description="Basic and acidic residues" evidence="10">
    <location>
        <begin position="124"/>
        <end position="133"/>
    </location>
</feature>
<dbReference type="PANTHER" id="PTHR24082">
    <property type="entry name" value="NUCLEAR HORMONE RECEPTOR"/>
    <property type="match status" value="1"/>
</dbReference>
<dbReference type="EMBL" id="JACVVK020000001">
    <property type="protein sequence ID" value="KAK7508619.1"/>
    <property type="molecule type" value="Genomic_DNA"/>
</dbReference>
<evidence type="ECO:0000259" key="12">
    <source>
        <dbReference type="PROSITE" id="PS51843"/>
    </source>
</evidence>
<dbReference type="SUPFAM" id="SSF48508">
    <property type="entry name" value="Nuclear receptor ligand-binding domain"/>
    <property type="match status" value="1"/>
</dbReference>
<evidence type="ECO:0000256" key="10">
    <source>
        <dbReference type="SAM" id="MobiDB-lite"/>
    </source>
</evidence>
<evidence type="ECO:0000256" key="2">
    <source>
        <dbReference type="ARBA" id="ARBA00022771"/>
    </source>
</evidence>
<dbReference type="GO" id="GO:0008270">
    <property type="term" value="F:zinc ion binding"/>
    <property type="evidence" value="ECO:0007669"/>
    <property type="project" value="UniProtKB-KW"/>
</dbReference>
<dbReference type="InterPro" id="IPR013088">
    <property type="entry name" value="Znf_NHR/GATA"/>
</dbReference>
<dbReference type="Pfam" id="PF00105">
    <property type="entry name" value="zf-C4"/>
    <property type="match status" value="1"/>
</dbReference>
<feature type="region of interest" description="Disordered" evidence="10">
    <location>
        <begin position="287"/>
        <end position="328"/>
    </location>
</feature>
<dbReference type="SMART" id="SM00430">
    <property type="entry name" value="HOLI"/>
    <property type="match status" value="1"/>
</dbReference>
<evidence type="ECO:0000256" key="5">
    <source>
        <dbReference type="ARBA" id="ARBA00023125"/>
    </source>
</evidence>
<dbReference type="PROSITE" id="PS51030">
    <property type="entry name" value="NUCLEAR_REC_DBD_2"/>
    <property type="match status" value="1"/>
</dbReference>
<keyword evidence="4 9" id="KW-0805">Transcription regulation</keyword>
<keyword evidence="1 9" id="KW-0479">Metal-binding</keyword>
<comment type="caution">
    <text evidence="13">The sequence shown here is derived from an EMBL/GenBank/DDBJ whole genome shotgun (WGS) entry which is preliminary data.</text>
</comment>
<dbReference type="PROSITE" id="PS00031">
    <property type="entry name" value="NUCLEAR_REC_DBD_1"/>
    <property type="match status" value="1"/>
</dbReference>
<feature type="region of interest" description="Disordered" evidence="10">
    <location>
        <begin position="1"/>
        <end position="31"/>
    </location>
</feature>
<dbReference type="InterPro" id="IPR050234">
    <property type="entry name" value="Nuclear_hormone_rcpt_NR1"/>
</dbReference>
<evidence type="ECO:0000256" key="6">
    <source>
        <dbReference type="ARBA" id="ARBA00023163"/>
    </source>
</evidence>
<keyword evidence="7 9" id="KW-0675">Receptor</keyword>
<dbReference type="PRINTS" id="PR00047">
    <property type="entry name" value="STROIDFINGER"/>
</dbReference>
<name>A0ABD0M9W6_9CAEN</name>
<evidence type="ECO:0000256" key="9">
    <source>
        <dbReference type="RuleBase" id="RU004334"/>
    </source>
</evidence>
<dbReference type="SUPFAM" id="SSF57716">
    <property type="entry name" value="Glucocorticoid receptor-like (DNA-binding domain)"/>
    <property type="match status" value="1"/>
</dbReference>
<dbReference type="PRINTS" id="PR00398">
    <property type="entry name" value="STRDHORMONER"/>
</dbReference>
<dbReference type="SMART" id="SM00399">
    <property type="entry name" value="ZnF_C4"/>
    <property type="match status" value="1"/>
</dbReference>
<dbReference type="PROSITE" id="PS51843">
    <property type="entry name" value="NR_LBD"/>
    <property type="match status" value="1"/>
</dbReference>
<dbReference type="Proteomes" id="UP001519460">
    <property type="component" value="Unassembled WGS sequence"/>
</dbReference>
<sequence>MGPEKKTEAAGNSSQEEGGQLPREQESDGGGGGKVCGVCGDRALAHNFGALTCETCKAFFRRNAVKAEAPRCMFNNNCAIEKTTRRHCSACRLKKCFSIGMKPQLILDDSAKKARMTLRQKKRSEREEARQQGEGRFTTFDPLAAPAANTCPQQASSTGIVSSTSVISSHTTTAAVSSSMGVTNSTTIKSAIESTGTVDSLGVAALSPSGVAMFPVGSATSMTMSPTSAAVDLFFQQALDGVESSSQEVRCEAPVAVELWARPSAGPSCSSWPLQQSEFYLQMSASATQDGGGRYPSTPQDALGQHQVKQPSSVTKQSDGFSFQHVPREDLPSDMKQYWLLTSDERATLTQLTSAYQDTMMKMTDRDPSKNVDSSSGGLTMDDYFFVLDQLLHLCVRFAKALPDFWQLKQPDQIAILKASCMQCYGIAASAMCVPERGVWLTPFGEVGISHMPAAMNSDPFIADVFSFCCGLKSVAKTDITIYGLLHSVTLFDPGVITVDDKQLVNSLNDKYLILLKHYLASEFSYQHADRYLGVLMERLHKLRSLSQQSVSFYKRFSSCFKPLGAEFFQS</sequence>
<evidence type="ECO:0000259" key="11">
    <source>
        <dbReference type="PROSITE" id="PS51030"/>
    </source>
</evidence>
<protein>
    <recommendedName>
        <fullName evidence="15">Nuclear receptor domain-containing protein</fullName>
    </recommendedName>
</protein>
<feature type="compositionally biased region" description="Polar residues" evidence="10">
    <location>
        <begin position="307"/>
        <end position="321"/>
    </location>
</feature>
<accession>A0ABD0M9W6</accession>
<keyword evidence="6 9" id="KW-0804">Transcription</keyword>
<evidence type="ECO:0000313" key="14">
    <source>
        <dbReference type="Proteomes" id="UP001519460"/>
    </source>
</evidence>
<dbReference type="InterPro" id="IPR001628">
    <property type="entry name" value="Znf_hrmn_rcpt"/>
</dbReference>
<comment type="similarity">
    <text evidence="9">Belongs to the nuclear hormone receptor family.</text>
</comment>
<dbReference type="Pfam" id="PF00104">
    <property type="entry name" value="Hormone_recep"/>
    <property type="match status" value="1"/>
</dbReference>
<keyword evidence="2 9" id="KW-0863">Zinc-finger</keyword>
<evidence type="ECO:0000256" key="3">
    <source>
        <dbReference type="ARBA" id="ARBA00022833"/>
    </source>
</evidence>
<dbReference type="InterPro" id="IPR000536">
    <property type="entry name" value="Nucl_hrmn_rcpt_lig-bd"/>
</dbReference>
<reference evidence="13 14" key="1">
    <citation type="journal article" date="2023" name="Sci. Data">
        <title>Genome assembly of the Korean intertidal mud-creeper Batillaria attramentaria.</title>
        <authorList>
            <person name="Patra A.K."/>
            <person name="Ho P.T."/>
            <person name="Jun S."/>
            <person name="Lee S.J."/>
            <person name="Kim Y."/>
            <person name="Won Y.J."/>
        </authorList>
    </citation>
    <scope>NUCLEOTIDE SEQUENCE [LARGE SCALE GENOMIC DNA]</scope>
    <source>
        <strain evidence="13">Wonlab-2016</strain>
    </source>
</reference>
<keyword evidence="5 9" id="KW-0238">DNA-binding</keyword>
<dbReference type="GO" id="GO:0005634">
    <property type="term" value="C:nucleus"/>
    <property type="evidence" value="ECO:0007669"/>
    <property type="project" value="UniProtKB-SubCell"/>
</dbReference>
<evidence type="ECO:0000256" key="8">
    <source>
        <dbReference type="ARBA" id="ARBA00023242"/>
    </source>
</evidence>
<dbReference type="Gene3D" id="3.30.50.10">
    <property type="entry name" value="Erythroid Transcription Factor GATA-1, subunit A"/>
    <property type="match status" value="1"/>
</dbReference>
<gene>
    <name evidence="13" type="ORF">BaRGS_00000185</name>
</gene>
<keyword evidence="14" id="KW-1185">Reference proteome</keyword>
<feature type="region of interest" description="Disordered" evidence="10">
    <location>
        <begin position="119"/>
        <end position="138"/>
    </location>
</feature>
<evidence type="ECO:0000256" key="1">
    <source>
        <dbReference type="ARBA" id="ARBA00022723"/>
    </source>
</evidence>